<evidence type="ECO:0000256" key="8">
    <source>
        <dbReference type="ARBA" id="ARBA00066884"/>
    </source>
</evidence>
<feature type="domain" description="THIF-type NAD/FAD binding fold" evidence="13">
    <location>
        <begin position="17"/>
        <end position="245"/>
    </location>
</feature>
<evidence type="ECO:0000256" key="7">
    <source>
        <dbReference type="ARBA" id="ARBA00063809"/>
    </source>
</evidence>
<keyword evidence="2 14" id="KW-0808">Transferase</keyword>
<evidence type="ECO:0000256" key="12">
    <source>
        <dbReference type="ARBA" id="ARBA00078531"/>
    </source>
</evidence>
<dbReference type="EC" id="2.7.7.80" evidence="8"/>
<evidence type="ECO:0000256" key="10">
    <source>
        <dbReference type="ARBA" id="ARBA00075110"/>
    </source>
</evidence>
<keyword evidence="3" id="KW-0547">Nucleotide-binding</keyword>
<evidence type="ECO:0000256" key="11">
    <source>
        <dbReference type="ARBA" id="ARBA00075328"/>
    </source>
</evidence>
<protein>
    <recommendedName>
        <fullName evidence="9">Molybdopterin-synthase adenylyltransferase</fullName>
        <ecNumber evidence="8">2.7.7.80</ecNumber>
    </recommendedName>
    <alternativeName>
        <fullName evidence="12">MoaD protein adenylase</fullName>
    </alternativeName>
    <alternativeName>
        <fullName evidence="10">Molybdopterin-converting factor subunit 1 adenylase</fullName>
    </alternativeName>
    <alternativeName>
        <fullName evidence="11">Sulfur carrier protein MoaD adenylyltransferase</fullName>
    </alternativeName>
</protein>
<evidence type="ECO:0000313" key="14">
    <source>
        <dbReference type="EMBL" id="MBB4076529.1"/>
    </source>
</evidence>
<dbReference type="SUPFAM" id="SSF69572">
    <property type="entry name" value="Activating enzymes of the ubiquitin-like proteins"/>
    <property type="match status" value="1"/>
</dbReference>
<reference evidence="14 15" key="1">
    <citation type="submission" date="2020-08" db="EMBL/GenBank/DDBJ databases">
        <title>Genomic Encyclopedia of Type Strains, Phase IV (KMG-IV): sequencing the most valuable type-strain genomes for metagenomic binning, comparative biology and taxonomic classification.</title>
        <authorList>
            <person name="Goeker M."/>
        </authorList>
    </citation>
    <scope>NUCLEOTIDE SEQUENCE [LARGE SCALE GENOMIC DNA]</scope>
    <source>
        <strain evidence="14 15">DSM 100694</strain>
    </source>
</reference>
<organism evidence="14 15">
    <name type="scientific">Bartonella fuyuanensis</name>
    <dbReference type="NCBI Taxonomy" id="1460968"/>
    <lineage>
        <taxon>Bacteria</taxon>
        <taxon>Pseudomonadati</taxon>
        <taxon>Pseudomonadota</taxon>
        <taxon>Alphaproteobacteria</taxon>
        <taxon>Hyphomicrobiales</taxon>
        <taxon>Bartonellaceae</taxon>
        <taxon>Bartonella</taxon>
    </lineage>
</organism>
<dbReference type="Gene3D" id="3.40.50.720">
    <property type="entry name" value="NAD(P)-binding Rossmann-like Domain"/>
    <property type="match status" value="1"/>
</dbReference>
<dbReference type="RefSeq" id="WP_183194068.1">
    <property type="nucleotide sequence ID" value="NZ_JACIFE010000006.1"/>
</dbReference>
<evidence type="ECO:0000256" key="2">
    <source>
        <dbReference type="ARBA" id="ARBA00022679"/>
    </source>
</evidence>
<dbReference type="GO" id="GO:0005524">
    <property type="term" value="F:ATP binding"/>
    <property type="evidence" value="ECO:0007669"/>
    <property type="project" value="UniProtKB-KW"/>
</dbReference>
<keyword evidence="14" id="KW-0548">Nucleotidyltransferase</keyword>
<dbReference type="InterPro" id="IPR035985">
    <property type="entry name" value="Ubiquitin-activating_enz"/>
</dbReference>
<keyword evidence="15" id="KW-1185">Reference proteome</keyword>
<dbReference type="PANTHER" id="PTHR10953:SF102">
    <property type="entry name" value="ADENYLYLTRANSFERASE AND SULFURTRANSFERASE MOCS3"/>
    <property type="match status" value="1"/>
</dbReference>
<dbReference type="GO" id="GO:0005829">
    <property type="term" value="C:cytosol"/>
    <property type="evidence" value="ECO:0007669"/>
    <property type="project" value="TreeGrafter"/>
</dbReference>
<dbReference type="AlphaFoldDB" id="A0A840E406"/>
<dbReference type="EMBL" id="JACIFE010000006">
    <property type="protein sequence ID" value="MBB4076529.1"/>
    <property type="molecule type" value="Genomic_DNA"/>
</dbReference>
<dbReference type="InterPro" id="IPR000594">
    <property type="entry name" value="ThiF_NAD_FAD-bd"/>
</dbReference>
<name>A0A840E406_9HYPH</name>
<evidence type="ECO:0000256" key="5">
    <source>
        <dbReference type="ARBA" id="ARBA00052218"/>
    </source>
</evidence>
<comment type="caution">
    <text evidence="14">The sequence shown here is derived from an EMBL/GenBank/DDBJ whole genome shotgun (WGS) entry which is preliminary data.</text>
</comment>
<dbReference type="GO" id="GO:0008146">
    <property type="term" value="F:sulfotransferase activity"/>
    <property type="evidence" value="ECO:0007669"/>
    <property type="project" value="TreeGrafter"/>
</dbReference>
<comment type="subunit">
    <text evidence="7">Homodimer. Forms a stable heterotetrameric complex of 2 MoeB and 2 MoaD during adenylation of MoaD.</text>
</comment>
<dbReference type="CDD" id="cd00757">
    <property type="entry name" value="ThiF_MoeB_HesA_family"/>
    <property type="match status" value="1"/>
</dbReference>
<dbReference type="NCBIfam" id="NF004281">
    <property type="entry name" value="PRK05690.1"/>
    <property type="match status" value="1"/>
</dbReference>
<dbReference type="GO" id="GO:0008641">
    <property type="term" value="F:ubiquitin-like modifier activating enzyme activity"/>
    <property type="evidence" value="ECO:0007669"/>
    <property type="project" value="InterPro"/>
</dbReference>
<proteinExistence type="inferred from homology"/>
<dbReference type="Pfam" id="PF00899">
    <property type="entry name" value="ThiF"/>
    <property type="match status" value="1"/>
</dbReference>
<dbReference type="InterPro" id="IPR045886">
    <property type="entry name" value="ThiF/MoeB/HesA"/>
</dbReference>
<evidence type="ECO:0000313" key="15">
    <source>
        <dbReference type="Proteomes" id="UP000585970"/>
    </source>
</evidence>
<comment type="catalytic activity">
    <reaction evidence="5">
        <text>[molybdopterin-synthase sulfur-carrier protein]-C-terminal Gly-Gly + ATP + H(+) = [molybdopterin-synthase sulfur-carrier protein]-C-terminal Gly-Gly-AMP + diphosphate</text>
        <dbReference type="Rhea" id="RHEA:43616"/>
        <dbReference type="Rhea" id="RHEA-COMP:12159"/>
        <dbReference type="Rhea" id="RHEA-COMP:12202"/>
        <dbReference type="ChEBI" id="CHEBI:15378"/>
        <dbReference type="ChEBI" id="CHEBI:30616"/>
        <dbReference type="ChEBI" id="CHEBI:33019"/>
        <dbReference type="ChEBI" id="CHEBI:90618"/>
        <dbReference type="ChEBI" id="CHEBI:90778"/>
        <dbReference type="EC" id="2.7.7.80"/>
    </reaction>
</comment>
<evidence type="ECO:0000256" key="6">
    <source>
        <dbReference type="ARBA" id="ARBA00055169"/>
    </source>
</evidence>
<comment type="similarity">
    <text evidence="1">Belongs to the HesA/MoeB/ThiF family.</text>
</comment>
<evidence type="ECO:0000256" key="3">
    <source>
        <dbReference type="ARBA" id="ARBA00022741"/>
    </source>
</evidence>
<accession>A0A840E406</accession>
<evidence type="ECO:0000256" key="1">
    <source>
        <dbReference type="ARBA" id="ARBA00009919"/>
    </source>
</evidence>
<dbReference type="FunFam" id="3.40.50.720:FF:000033">
    <property type="entry name" value="Adenylyltransferase and sulfurtransferase MOCS3"/>
    <property type="match status" value="1"/>
</dbReference>
<comment type="function">
    <text evidence="6">Catalyzes the adenylation by ATP of the carboxyl group of the C-terminal glycine of sulfur carrier protein MoaD.</text>
</comment>
<evidence type="ECO:0000259" key="13">
    <source>
        <dbReference type="Pfam" id="PF00899"/>
    </source>
</evidence>
<gene>
    <name evidence="14" type="ORF">GGR08_000829</name>
</gene>
<dbReference type="Proteomes" id="UP000585970">
    <property type="component" value="Unassembled WGS sequence"/>
</dbReference>
<dbReference type="PANTHER" id="PTHR10953">
    <property type="entry name" value="UBIQUITIN-ACTIVATING ENZYME E1"/>
    <property type="match status" value="1"/>
</dbReference>
<dbReference type="GO" id="GO:0004792">
    <property type="term" value="F:thiosulfate-cyanide sulfurtransferase activity"/>
    <property type="evidence" value="ECO:0007669"/>
    <property type="project" value="TreeGrafter"/>
</dbReference>
<sequence length="255" mass="27722">MTQETDPKLSNEEIERYTRHIILPEIGGIGQKKLKKARVLVVGAGGLGSPVLTYLAAAGVGTLGVVDNDTVSPSNLQRQVIHKTNTINQSKTDSAEITIKALNPHVVVEKHNLRLDKSNVDKLLNAYHIIIDGSDNFTTRYLLADHAAQCKKPLISGAVERFNGSLTVLMPYKDNNPHYRDLFPTPPAPNTIPTCAEIGIVGALPGVIGTLQAMEAIKMITNIGDPLVGKILLYNGLLAQFNIIIYKRHNSPKIP</sequence>
<keyword evidence="4" id="KW-0067">ATP-binding</keyword>
<evidence type="ECO:0000256" key="4">
    <source>
        <dbReference type="ARBA" id="ARBA00022840"/>
    </source>
</evidence>
<dbReference type="GO" id="GO:0061605">
    <property type="term" value="F:molybdopterin-synthase adenylyltransferase activity"/>
    <property type="evidence" value="ECO:0007669"/>
    <property type="project" value="UniProtKB-EC"/>
</dbReference>
<evidence type="ECO:0000256" key="9">
    <source>
        <dbReference type="ARBA" id="ARBA00073635"/>
    </source>
</evidence>